<proteinExistence type="predicted"/>
<dbReference type="EMBL" id="LAOD01000006">
    <property type="protein sequence ID" value="KJV88082.1"/>
    <property type="molecule type" value="Genomic_DNA"/>
</dbReference>
<gene>
    <name evidence="2" type="ORF">APHCRT_0218</name>
    <name evidence="1" type="ORF">APHCRT_1653</name>
</gene>
<comment type="caution">
    <text evidence="1">The sequence shown here is derived from an EMBL/GenBank/DDBJ whole genome shotgun (WGS) entry which is preliminary data.</text>
</comment>
<evidence type="ECO:0000313" key="3">
    <source>
        <dbReference type="Proteomes" id="UP000033722"/>
    </source>
</evidence>
<dbReference type="PATRIC" id="fig|1359157.3.peg.1590"/>
<protein>
    <submittedName>
        <fullName evidence="1">Uncharacterized protein</fullName>
    </submittedName>
</protein>
<evidence type="ECO:0000313" key="1">
    <source>
        <dbReference type="EMBL" id="KJV79811.1"/>
    </source>
</evidence>
<dbReference type="Proteomes" id="UP000033722">
    <property type="component" value="Unassembled WGS sequence"/>
</dbReference>
<organism evidence="1 3">
    <name type="scientific">Anaplasma phagocytophilum str. CRT53-1</name>
    <dbReference type="NCBI Taxonomy" id="1359157"/>
    <lineage>
        <taxon>Bacteria</taxon>
        <taxon>Pseudomonadati</taxon>
        <taxon>Pseudomonadota</taxon>
        <taxon>Alphaproteobacteria</taxon>
        <taxon>Rickettsiales</taxon>
        <taxon>Anaplasmataceae</taxon>
        <taxon>Anaplasma</taxon>
        <taxon>phagocytophilum group</taxon>
    </lineage>
</organism>
<name>A0A0F3PIP6_ANAPH</name>
<dbReference type="EMBL" id="LAOD01000045">
    <property type="protein sequence ID" value="KJV79811.1"/>
    <property type="molecule type" value="Genomic_DNA"/>
</dbReference>
<evidence type="ECO:0000313" key="2">
    <source>
        <dbReference type="EMBL" id="KJV88082.1"/>
    </source>
</evidence>
<accession>A0A0F3PIP6</accession>
<dbReference type="AlphaFoldDB" id="A0A0F3PIP6"/>
<sequence>MALKLLWRFYRCSHIFNVVEDFPIALMCSNIRLCIFRH</sequence>
<reference evidence="1 3" key="1">
    <citation type="submission" date="2015-01" db="EMBL/GenBank/DDBJ databases">
        <title>Genome Sequencing of Rickettsiales.</title>
        <authorList>
            <person name="Daugherty S.C."/>
            <person name="Su Q."/>
            <person name="Abolude K."/>
            <person name="Beier-Sexton M."/>
            <person name="Carlyon J.A."/>
            <person name="Carter R."/>
            <person name="Day N.P."/>
            <person name="Dumler S.J."/>
            <person name="Dyachenko V."/>
            <person name="Godinez A."/>
            <person name="Kurtti T.J."/>
            <person name="Lichay M."/>
            <person name="Mullins K.E."/>
            <person name="Ott S."/>
            <person name="Pappas-Brown V."/>
            <person name="Paris D.H."/>
            <person name="Patel P."/>
            <person name="Richards A.L."/>
            <person name="Sadzewicz L."/>
            <person name="Sears K."/>
            <person name="Seidman D."/>
            <person name="Sengamalay N."/>
            <person name="Stenos J."/>
            <person name="Tallon L.J."/>
            <person name="Vincent G."/>
            <person name="Fraser C.M."/>
            <person name="Munderloh U."/>
            <person name="Dunning-Hotopp J.C."/>
        </authorList>
    </citation>
    <scope>NUCLEOTIDE SEQUENCE [LARGE SCALE GENOMIC DNA]</scope>
    <source>
        <strain evidence="1 3">CRT53-1</strain>
    </source>
</reference>